<reference evidence="1" key="1">
    <citation type="submission" date="2024-06" db="EMBL/GenBank/DDBJ databases">
        <authorList>
            <person name="Liu X."/>
            <person name="Lenzi L."/>
            <person name="Haldenby T S."/>
            <person name="Uol C."/>
        </authorList>
    </citation>
    <scope>NUCLEOTIDE SEQUENCE</scope>
</reference>
<dbReference type="SUPFAM" id="SSF48452">
    <property type="entry name" value="TPR-like"/>
    <property type="match status" value="2"/>
</dbReference>
<evidence type="ECO:0008006" key="3">
    <source>
        <dbReference type="Google" id="ProtNLM"/>
    </source>
</evidence>
<dbReference type="PANTHER" id="PTHR47050:SF1">
    <property type="entry name" value="TETRATRICOPEPTIDE REPEAT PROTEIN 24-LIKE"/>
    <property type="match status" value="1"/>
</dbReference>
<organism evidence="1 2">
    <name type="scientific">Calicophoron daubneyi</name>
    <name type="common">Rumen fluke</name>
    <name type="synonym">Paramphistomum daubneyi</name>
    <dbReference type="NCBI Taxonomy" id="300641"/>
    <lineage>
        <taxon>Eukaryota</taxon>
        <taxon>Metazoa</taxon>
        <taxon>Spiralia</taxon>
        <taxon>Lophotrochozoa</taxon>
        <taxon>Platyhelminthes</taxon>
        <taxon>Trematoda</taxon>
        <taxon>Digenea</taxon>
        <taxon>Plagiorchiida</taxon>
        <taxon>Pronocephalata</taxon>
        <taxon>Paramphistomoidea</taxon>
        <taxon>Paramphistomidae</taxon>
        <taxon>Calicophoron</taxon>
    </lineage>
</organism>
<evidence type="ECO:0000313" key="1">
    <source>
        <dbReference type="EMBL" id="CAL5141391.1"/>
    </source>
</evidence>
<dbReference type="SMART" id="SM00028">
    <property type="entry name" value="TPR"/>
    <property type="match status" value="3"/>
</dbReference>
<dbReference type="EMBL" id="CAXLJL010000856">
    <property type="protein sequence ID" value="CAL5141391.1"/>
    <property type="molecule type" value="Genomic_DNA"/>
</dbReference>
<dbReference type="InterPro" id="IPR019734">
    <property type="entry name" value="TPR_rpt"/>
</dbReference>
<dbReference type="InterPro" id="IPR024812">
    <property type="entry name" value="TPR_24"/>
</dbReference>
<dbReference type="Gene3D" id="1.25.40.10">
    <property type="entry name" value="Tetratricopeptide repeat domain"/>
    <property type="match status" value="1"/>
</dbReference>
<protein>
    <recommendedName>
        <fullName evidence="3">Tetratricopeptide repeat protein</fullName>
    </recommendedName>
</protein>
<dbReference type="Proteomes" id="UP001497525">
    <property type="component" value="Unassembled WGS sequence"/>
</dbReference>
<dbReference type="InterPro" id="IPR011990">
    <property type="entry name" value="TPR-like_helical_dom_sf"/>
</dbReference>
<proteinExistence type="predicted"/>
<accession>A0AAV2TZ62</accession>
<dbReference type="AlphaFoldDB" id="A0AAV2TZ62"/>
<dbReference type="PANTHER" id="PTHR47050">
    <property type="entry name" value="TETRATRICOPEPTIDE REPEAT PROTEIN 24"/>
    <property type="match status" value="1"/>
</dbReference>
<gene>
    <name evidence="1" type="ORF">CDAUBV1_LOCUS16639</name>
</gene>
<sequence>MFDCSGDCRNKLVHERISMMSSNDALEHAVNMIVNGSPKKAIILLNVASKLLQGQSEYGKKSTKVDILINYATAYEQLKEWGLAIANLKECLQILQNNDKELEHATSLEPEIVIRIAYLREYLDEDAKLRIDNWIDTAKECLTYLPSNAFSVAVLRAAYWLTTLSASEINDDQVYELHVLVEGLRESYLKGMTFNRLGLVHMNEGEFIKAADCFQRAYENLGKHGPKVKAIVLQNLGTAHAAAGRYELSVLALQDAIHQYRRVNFYTGEAQAACNLGYVWAACAEWSKSRWHYVLARRAAQRTDMVQIETQANEVISLIDQCTRGELSFDMTRLKVTLDSNAVPEQTTPVQDMQHLWQYMCAGKKPKSYSEALTKSKCKTKKHTGWRPKLEKRDLAKMSASDLTDELPYVYYHPTPEGDNQLVTRKKFIRESTPSRTSVDESISTADLPYRRITPRIISTLGLRTNRKTRKIPAKKESAATNPGTHFNTKTNRRRVTFKISADRRI</sequence>
<evidence type="ECO:0000313" key="2">
    <source>
        <dbReference type="Proteomes" id="UP001497525"/>
    </source>
</evidence>
<dbReference type="Pfam" id="PF13424">
    <property type="entry name" value="TPR_12"/>
    <property type="match status" value="1"/>
</dbReference>
<name>A0AAV2TZ62_CALDB</name>
<comment type="caution">
    <text evidence="1">The sequence shown here is derived from an EMBL/GenBank/DDBJ whole genome shotgun (WGS) entry which is preliminary data.</text>
</comment>